<dbReference type="AlphaFoldDB" id="A0A916VC52"/>
<keyword evidence="3" id="KW-1185">Reference proteome</keyword>
<dbReference type="Pfam" id="PF03829">
    <property type="entry name" value="PTSIIA_gutA"/>
    <property type="match status" value="1"/>
</dbReference>
<dbReference type="GO" id="GO:0005737">
    <property type="term" value="C:cytoplasm"/>
    <property type="evidence" value="ECO:0007669"/>
    <property type="project" value="InterPro"/>
</dbReference>
<dbReference type="GO" id="GO:0008982">
    <property type="term" value="F:protein-N(PI)-phosphohistidine-sugar phosphotransferase activity"/>
    <property type="evidence" value="ECO:0007669"/>
    <property type="project" value="InterPro"/>
</dbReference>
<dbReference type="SUPFAM" id="SSF141530">
    <property type="entry name" value="PTSIIA/GutA-like"/>
    <property type="match status" value="1"/>
</dbReference>
<dbReference type="PROSITE" id="PS51097">
    <property type="entry name" value="PTS_EIIA_TYPE_5"/>
    <property type="match status" value="1"/>
</dbReference>
<dbReference type="EMBL" id="BLYI01000006">
    <property type="protein sequence ID" value="GFO83857.1"/>
    <property type="molecule type" value="Genomic_DNA"/>
</dbReference>
<dbReference type="Proteomes" id="UP000613208">
    <property type="component" value="Unassembled WGS sequence"/>
</dbReference>
<gene>
    <name evidence="2" type="primary">pts37A</name>
    <name evidence="2" type="ORF">ANBU17_02040</name>
</gene>
<protein>
    <submittedName>
        <fullName evidence="2">PTS sorbitol transporter subunit IIA</fullName>
    </submittedName>
</protein>
<evidence type="ECO:0000313" key="3">
    <source>
        <dbReference type="Proteomes" id="UP000613208"/>
    </source>
</evidence>
<organism evidence="2 3">
    <name type="scientific">Anaerostipes butyraticus</name>
    <dbReference type="NCBI Taxonomy" id="645466"/>
    <lineage>
        <taxon>Bacteria</taxon>
        <taxon>Bacillati</taxon>
        <taxon>Bacillota</taxon>
        <taxon>Clostridia</taxon>
        <taxon>Lachnospirales</taxon>
        <taxon>Lachnospiraceae</taxon>
        <taxon>Anaerostipes</taxon>
    </lineage>
</organism>
<dbReference type="Gene3D" id="2.40.33.40">
    <property type="entry name" value="Phosphotransferase system, glucitol/sorbitol-specific IIA component"/>
    <property type="match status" value="1"/>
</dbReference>
<comment type="caution">
    <text evidence="1">Lacks conserved residue(s) required for the propagation of feature annotation.</text>
</comment>
<comment type="caution">
    <text evidence="2">The sequence shown here is derived from an EMBL/GenBank/DDBJ whole genome shotgun (WGS) entry which is preliminary data.</text>
</comment>
<evidence type="ECO:0000256" key="1">
    <source>
        <dbReference type="PROSITE-ProRule" id="PRU00420"/>
    </source>
</evidence>
<dbReference type="GO" id="GO:0009401">
    <property type="term" value="P:phosphoenolpyruvate-dependent sugar phosphotransferase system"/>
    <property type="evidence" value="ECO:0007669"/>
    <property type="project" value="InterPro"/>
</dbReference>
<dbReference type="GO" id="GO:0016301">
    <property type="term" value="F:kinase activity"/>
    <property type="evidence" value="ECO:0007669"/>
    <property type="project" value="TreeGrafter"/>
</dbReference>
<dbReference type="PANTHER" id="PTHR40398:SF1">
    <property type="entry name" value="PTS SYSTEM GLUCITOL_SORBITOL-SPECIFIC EIIA COMPONENT"/>
    <property type="match status" value="1"/>
</dbReference>
<dbReference type="InterPro" id="IPR004716">
    <property type="entry name" value="PTS_IIA_glucitol/sorbitol-sp"/>
</dbReference>
<dbReference type="PANTHER" id="PTHR40398">
    <property type="entry name" value="PTS SYSTEM GLUCITOL/SORBITOL-SPECIFIC EIIA COMPONENT"/>
    <property type="match status" value="1"/>
</dbReference>
<proteinExistence type="predicted"/>
<dbReference type="InterPro" id="IPR036665">
    <property type="entry name" value="PTS_IIA_glucitol/sorbitol_sf"/>
</dbReference>
<name>A0A916VC52_9FIRM</name>
<accession>A0A916VC52</accession>
<sequence length="118" mass="12661">MMYQVTIKGKGDMVEAFKDEGIFVTFGDNAPDTLKDFCYAIDVNPVNGVVKPGCKLVIDGKEYKIVKVGDVANENLANLGHVTYSFNGEDAECLPGTICVEKAEIPALDIGSTIAIVE</sequence>
<evidence type="ECO:0000313" key="2">
    <source>
        <dbReference type="EMBL" id="GFO83857.1"/>
    </source>
</evidence>
<reference evidence="2" key="1">
    <citation type="submission" date="2020-06" db="EMBL/GenBank/DDBJ databases">
        <title>Characterization of fructooligosaccharide metabolism and fructooligosaccharide-degrading enzymes in human commensal butyrate producers.</title>
        <authorList>
            <person name="Tanno H."/>
            <person name="Fujii T."/>
            <person name="Hirano K."/>
            <person name="Maeno S."/>
            <person name="Tonozuka T."/>
            <person name="Sakamoto M."/>
            <person name="Ohkuma M."/>
            <person name="Tochio T."/>
            <person name="Endo A."/>
        </authorList>
    </citation>
    <scope>NUCLEOTIDE SEQUENCE</scope>
    <source>
        <strain evidence="2">JCM 17466</strain>
    </source>
</reference>